<protein>
    <submittedName>
        <fullName evidence="1">Uncharacterized protein</fullName>
    </submittedName>
</protein>
<reference evidence="1" key="1">
    <citation type="submission" date="2022-04" db="EMBL/GenBank/DDBJ databases">
        <title>Jade perch genome.</title>
        <authorList>
            <person name="Chao B."/>
        </authorList>
    </citation>
    <scope>NUCLEOTIDE SEQUENCE</scope>
    <source>
        <strain evidence="1">CB-2022</strain>
    </source>
</reference>
<sequence>MPLHPPLLPKFTQYVTCHTRDNKTLDLFYANTKEAYHSLPLPPLGRADHNLVHLLPVYKTLVHRQPAVTRTVKKWSEEAEEALKDCFNTTLTVRSFSNSKPWITPDIKALLKEKRRAFVSGNKEELKSVQRELRRMIRKGKDCYRRKMEHQLQQNNICGVWKGLKTISGFKEPKSQPVGDQGSHLYPQFTPTGHCHFTLCPVHLPPINTSLLQPAPPHNTPVPKTPHPKELNSYRPVALTSHLMKTLERLGPGAHLRPLVSSFMDLLQFAYQPDTSGALSRIGFSAALVLRREGTVLAPFLFTLYTADFFVQYTPSCHLQKFSDDSAVVGLITDGDDREYRGLIQDFADWCLRNNLQINAGKTKELVVDFRRRSPLSACTGEHPGNGH</sequence>
<comment type="caution">
    <text evidence="1">The sequence shown here is derived from an EMBL/GenBank/DDBJ whole genome shotgun (WGS) entry which is preliminary data.</text>
</comment>
<organism evidence="1 2">
    <name type="scientific">Scortum barcoo</name>
    <name type="common">barcoo grunter</name>
    <dbReference type="NCBI Taxonomy" id="214431"/>
    <lineage>
        <taxon>Eukaryota</taxon>
        <taxon>Metazoa</taxon>
        <taxon>Chordata</taxon>
        <taxon>Craniata</taxon>
        <taxon>Vertebrata</taxon>
        <taxon>Euteleostomi</taxon>
        <taxon>Actinopterygii</taxon>
        <taxon>Neopterygii</taxon>
        <taxon>Teleostei</taxon>
        <taxon>Neoteleostei</taxon>
        <taxon>Acanthomorphata</taxon>
        <taxon>Eupercaria</taxon>
        <taxon>Centrarchiformes</taxon>
        <taxon>Terapontoidei</taxon>
        <taxon>Terapontidae</taxon>
        <taxon>Scortum</taxon>
    </lineage>
</organism>
<evidence type="ECO:0000313" key="2">
    <source>
        <dbReference type="Proteomes" id="UP000831701"/>
    </source>
</evidence>
<dbReference type="Proteomes" id="UP000831701">
    <property type="component" value="Chromosome 17"/>
</dbReference>
<accession>A0ACB8VX55</accession>
<dbReference type="EMBL" id="CM041547">
    <property type="protein sequence ID" value="KAI3360305.1"/>
    <property type="molecule type" value="Genomic_DNA"/>
</dbReference>
<evidence type="ECO:0000313" key="1">
    <source>
        <dbReference type="EMBL" id="KAI3360305.1"/>
    </source>
</evidence>
<proteinExistence type="predicted"/>
<keyword evidence="2" id="KW-1185">Reference proteome</keyword>
<gene>
    <name evidence="1" type="ORF">L3Q82_014612</name>
</gene>
<name>A0ACB8VX55_9TELE</name>